<sequence length="492" mass="57497">MNHKRFRLKLLLTMIVFSVLTVAIIALIDYTRVIQQTVKNNENQLEQILDTIKYALSITEKAYYYFDEEAASEMKANTHQLIEIYESNPDFDKWNFEELKKFMDDMDIYIINEHNVITHSSFKQDIGLDFQKCCSKLAKVLDERRKSGEFYHDGIDIEQATGQIKKYSYMATPDRKYIIQLGYNLQGGEIFKQFNYLDVASEIEKKYSMINKINVLNFGGLYLGTSDETLKLDRRNREAFEQVLETKETQEVKGMWNGEPVTYRYIYYYSEYDPGTSKEKVIEMVYNDTELQVMLNELKRTYLIQFLLSVSIAMIISFIISRWVARPMHLAFHDSLTGAKNRAAFDEFCQSTVFEQGVTAFLMLDIDHFKSVNDVLGHDRGDELLQGISNVIMKVLRKRDTLFRYGGDEFLIVMEGTTKQEAEHVAGRMIQMIREEMNQFQDVRKLDVSASIGISFAPEHGQEAKELYKKADHALYVSKEKGKNQYQIYREE</sequence>
<dbReference type="RefSeq" id="WP_165902063.1">
    <property type="nucleotide sequence ID" value="NZ_SMAN01000004.1"/>
</dbReference>
<keyword evidence="1" id="KW-0812">Transmembrane</keyword>
<dbReference type="SUPFAM" id="SSF55073">
    <property type="entry name" value="Nucleotide cyclase"/>
    <property type="match status" value="1"/>
</dbReference>
<dbReference type="FunFam" id="3.30.70.270:FF:000001">
    <property type="entry name" value="Diguanylate cyclase domain protein"/>
    <property type="match status" value="1"/>
</dbReference>
<accession>A0A4R3N9I5</accession>
<proteinExistence type="predicted"/>
<dbReference type="InterPro" id="IPR052163">
    <property type="entry name" value="DGC-Regulatory_Protein"/>
</dbReference>
<keyword evidence="1" id="KW-0472">Membrane</keyword>
<gene>
    <name evidence="3" type="ORF">EDD68_10413</name>
</gene>
<keyword evidence="4" id="KW-1185">Reference proteome</keyword>
<evidence type="ECO:0000313" key="3">
    <source>
        <dbReference type="EMBL" id="TCT24946.1"/>
    </source>
</evidence>
<feature type="transmembrane region" description="Helical" evidence="1">
    <location>
        <begin position="302"/>
        <end position="325"/>
    </location>
</feature>
<dbReference type="CDD" id="cd01949">
    <property type="entry name" value="GGDEF"/>
    <property type="match status" value="1"/>
</dbReference>
<evidence type="ECO:0000259" key="2">
    <source>
        <dbReference type="PROSITE" id="PS50887"/>
    </source>
</evidence>
<dbReference type="InterPro" id="IPR043128">
    <property type="entry name" value="Rev_trsase/Diguanyl_cyclase"/>
</dbReference>
<dbReference type="Proteomes" id="UP000294650">
    <property type="component" value="Unassembled WGS sequence"/>
</dbReference>
<dbReference type="InterPro" id="IPR000160">
    <property type="entry name" value="GGDEF_dom"/>
</dbReference>
<protein>
    <submittedName>
        <fullName evidence="3">Diguanylate cyclase (GGDEF)-like protein</fullName>
    </submittedName>
</protein>
<dbReference type="AlphaFoldDB" id="A0A4R3N9I5"/>
<dbReference type="PANTHER" id="PTHR46663">
    <property type="entry name" value="DIGUANYLATE CYCLASE DGCT-RELATED"/>
    <property type="match status" value="1"/>
</dbReference>
<name>A0A4R3N9I5_9BACI</name>
<dbReference type="PANTHER" id="PTHR46663:SF4">
    <property type="entry name" value="DIGUANYLATE CYCLASE DGCT-RELATED"/>
    <property type="match status" value="1"/>
</dbReference>
<dbReference type="NCBIfam" id="TIGR00254">
    <property type="entry name" value="GGDEF"/>
    <property type="match status" value="1"/>
</dbReference>
<keyword evidence="1" id="KW-1133">Transmembrane helix</keyword>
<dbReference type="SMART" id="SM00267">
    <property type="entry name" value="GGDEF"/>
    <property type="match status" value="1"/>
</dbReference>
<comment type="caution">
    <text evidence="3">The sequence shown here is derived from an EMBL/GenBank/DDBJ whole genome shotgun (WGS) entry which is preliminary data.</text>
</comment>
<dbReference type="EMBL" id="SMAN01000004">
    <property type="protein sequence ID" value="TCT24946.1"/>
    <property type="molecule type" value="Genomic_DNA"/>
</dbReference>
<reference evidence="3 4" key="1">
    <citation type="submission" date="2019-03" db="EMBL/GenBank/DDBJ databases">
        <title>Genomic Encyclopedia of Type Strains, Phase IV (KMG-IV): sequencing the most valuable type-strain genomes for metagenomic binning, comparative biology and taxonomic classification.</title>
        <authorList>
            <person name="Goeker M."/>
        </authorList>
    </citation>
    <scope>NUCLEOTIDE SEQUENCE [LARGE SCALE GENOMIC DNA]</scope>
    <source>
        <strain evidence="3 4">DSM 25894</strain>
    </source>
</reference>
<organism evidence="3 4">
    <name type="scientific">Melghiribacillus thermohalophilus</name>
    <dbReference type="NCBI Taxonomy" id="1324956"/>
    <lineage>
        <taxon>Bacteria</taxon>
        <taxon>Bacillati</taxon>
        <taxon>Bacillota</taxon>
        <taxon>Bacilli</taxon>
        <taxon>Bacillales</taxon>
        <taxon>Bacillaceae</taxon>
        <taxon>Melghiribacillus</taxon>
    </lineage>
</organism>
<dbReference type="Gene3D" id="3.30.70.270">
    <property type="match status" value="1"/>
</dbReference>
<evidence type="ECO:0000313" key="4">
    <source>
        <dbReference type="Proteomes" id="UP000294650"/>
    </source>
</evidence>
<feature type="domain" description="GGDEF" evidence="2">
    <location>
        <begin position="357"/>
        <end position="491"/>
    </location>
</feature>
<dbReference type="PROSITE" id="PS50887">
    <property type="entry name" value="GGDEF"/>
    <property type="match status" value="1"/>
</dbReference>
<evidence type="ECO:0000256" key="1">
    <source>
        <dbReference type="SAM" id="Phobius"/>
    </source>
</evidence>
<dbReference type="Pfam" id="PF00990">
    <property type="entry name" value="GGDEF"/>
    <property type="match status" value="1"/>
</dbReference>
<dbReference type="InterPro" id="IPR029787">
    <property type="entry name" value="Nucleotide_cyclase"/>
</dbReference>